<dbReference type="Proteomes" id="UP000838100">
    <property type="component" value="Unassembled WGS sequence"/>
</dbReference>
<evidence type="ECO:0000313" key="2">
    <source>
        <dbReference type="Proteomes" id="UP000838100"/>
    </source>
</evidence>
<evidence type="ECO:0000313" key="1">
    <source>
        <dbReference type="EMBL" id="CAH0993366.1"/>
    </source>
</evidence>
<comment type="caution">
    <text evidence="1">The sequence shown here is derived from an EMBL/GenBank/DDBJ whole genome shotgun (WGS) entry which is preliminary data.</text>
</comment>
<keyword evidence="2" id="KW-1185">Reference proteome</keyword>
<proteinExistence type="predicted"/>
<accession>A0ABN8ELT4</accession>
<sequence length="511" mass="56871">MPQSQFSQRLKALQDGEIAIKHDYNEFVGHADVIAQLLEVAPAAIKDDLQALYDLMAEARDAQGMAVLGIFPKLCEPELANVEGRISDYIAETTGQRLDDGQYEAGRLIGESRCPAWPGIGSPLTNNRFPYLLDTSASNYFSTRFWHGDNAPPGFLQVPTGGKVVFKGEYLRCRYFAFHPSDFDTNNLKTIIDEDIVPDDGSQNPFTQVVEEGYNRRFTTQLVFTPEPEMPESNTSYVGIKRNGGFNPAVFLILRTTDSVLGAMPPNSTGVLLPSVTIYDAEGKQVSHYDEIDPYPAGIEPAVETTRFASLPIPDARAINWPARFSTKANWGLPYDILASDDLLYLVSPYSQHLGNVFVVRAKAFSTPHPPKTAVYAECNEARGFTVTTYNFWAGICNDAVVDHQIAHDEDGYYNLVVSTKENRPTNATAEHGYTWVDWGDYLDGQLTFRFLLRQNPRLKALKVAIETGKADADIADFVPRAGHCNKAEFEQQGHQAVEFEMRTLADLDKD</sequence>
<gene>
    <name evidence="1" type="ORF">SIN8267_03514</name>
</gene>
<dbReference type="RefSeq" id="WP_237446046.1">
    <property type="nucleotide sequence ID" value="NZ_CAKLPX010000008.1"/>
</dbReference>
<protein>
    <submittedName>
        <fullName evidence="1">Uncharacterized protein</fullName>
    </submittedName>
</protein>
<name>A0ABN8ELT4_9GAMM</name>
<organism evidence="1 2">
    <name type="scientific">Sinobacterium norvegicum</name>
    <dbReference type="NCBI Taxonomy" id="1641715"/>
    <lineage>
        <taxon>Bacteria</taxon>
        <taxon>Pseudomonadati</taxon>
        <taxon>Pseudomonadota</taxon>
        <taxon>Gammaproteobacteria</taxon>
        <taxon>Cellvibrionales</taxon>
        <taxon>Spongiibacteraceae</taxon>
        <taxon>Sinobacterium</taxon>
    </lineage>
</organism>
<dbReference type="EMBL" id="CAKLPX010000008">
    <property type="protein sequence ID" value="CAH0993366.1"/>
    <property type="molecule type" value="Genomic_DNA"/>
</dbReference>
<reference evidence="1" key="1">
    <citation type="submission" date="2021-12" db="EMBL/GenBank/DDBJ databases">
        <authorList>
            <person name="Rodrigo-Torres L."/>
            <person name="Arahal R. D."/>
            <person name="Lucena T."/>
        </authorList>
    </citation>
    <scope>NUCLEOTIDE SEQUENCE</scope>
    <source>
        <strain evidence="1">CECT 8267</strain>
    </source>
</reference>